<accession>A0A6J2SQF1</accession>
<keyword evidence="1" id="KW-1015">Disulfide bond</keyword>
<evidence type="ECO:0000259" key="4">
    <source>
        <dbReference type="PROSITE" id="PS50050"/>
    </source>
</evidence>
<gene>
    <name evidence="6" type="primary">LOC111603219</name>
</gene>
<evidence type="ECO:0000313" key="5">
    <source>
        <dbReference type="Proteomes" id="UP000504633"/>
    </source>
</evidence>
<dbReference type="PROSITE" id="PS50050">
    <property type="entry name" value="TNFR_NGFR_2"/>
    <property type="match status" value="1"/>
</dbReference>
<keyword evidence="3" id="KW-0812">Transmembrane</keyword>
<dbReference type="KEGG" id="dhe:111603219"/>
<dbReference type="Gene3D" id="4.10.400.20">
    <property type="match status" value="1"/>
</dbReference>
<keyword evidence="6" id="KW-0675">Receptor</keyword>
<name>A0A6J2SQF1_DROHY</name>
<dbReference type="GeneID" id="111603219"/>
<evidence type="ECO:0000256" key="1">
    <source>
        <dbReference type="PROSITE-ProRule" id="PRU00206"/>
    </source>
</evidence>
<keyword evidence="3" id="KW-0472">Membrane</keyword>
<dbReference type="AlphaFoldDB" id="A0A6J2SQF1"/>
<feature type="transmembrane region" description="Helical" evidence="3">
    <location>
        <begin position="268"/>
        <end position="290"/>
    </location>
</feature>
<feature type="disulfide bond" evidence="1">
    <location>
        <begin position="182"/>
        <end position="195"/>
    </location>
</feature>
<dbReference type="OMA" id="MPCTSCQ"/>
<proteinExistence type="predicted"/>
<feature type="compositionally biased region" description="Low complexity" evidence="2">
    <location>
        <begin position="74"/>
        <end position="89"/>
    </location>
</feature>
<dbReference type="InterPro" id="IPR001368">
    <property type="entry name" value="TNFR/NGFR_Cys_rich_reg"/>
</dbReference>
<feature type="region of interest" description="Disordered" evidence="2">
    <location>
        <begin position="52"/>
        <end position="89"/>
    </location>
</feature>
<feature type="compositionally biased region" description="Basic residues" evidence="2">
    <location>
        <begin position="58"/>
        <end position="68"/>
    </location>
</feature>
<organism evidence="5 6">
    <name type="scientific">Drosophila hydei</name>
    <name type="common">Fruit fly</name>
    <dbReference type="NCBI Taxonomy" id="7224"/>
    <lineage>
        <taxon>Eukaryota</taxon>
        <taxon>Metazoa</taxon>
        <taxon>Ecdysozoa</taxon>
        <taxon>Arthropoda</taxon>
        <taxon>Hexapoda</taxon>
        <taxon>Insecta</taxon>
        <taxon>Pterygota</taxon>
        <taxon>Neoptera</taxon>
        <taxon>Endopterygota</taxon>
        <taxon>Diptera</taxon>
        <taxon>Brachycera</taxon>
        <taxon>Muscomorpha</taxon>
        <taxon>Ephydroidea</taxon>
        <taxon>Drosophilidae</taxon>
        <taxon>Drosophila</taxon>
    </lineage>
</organism>
<dbReference type="RefSeq" id="XP_030079311.1">
    <property type="nucleotide sequence ID" value="XM_030223451.1"/>
</dbReference>
<sequence length="405" mass="43727">MQPLILRGTAASRAAAATGAAVAIGTAATATKLTTTSSSKCNNNLTLTIMRPATKTNSKFHKRRRKRQRGEQCNSNSNSNINSNSSSTATATTTIRRRFSIPYLSRTGAYLTLLLLTTTCSLCAVAAASTASASTSASGAAAAAAALTSVTNSGSVGGFVPPSSPCAPQHWWDQVQDKCMPCTSCQDEMIPLRPCQLHIDTVCRSIYELKIDWVVLAKTEPNWKERRKSSEYEHFDQPTPLQHLTHEQLQQLHEEAAAALPLDWQTGALFIAVLACLLFFSVAACILIHHMRQWRRMERRLDQDVEELSTKLMAKLAEVQSLDGGTFFIGNADALRGLPASAMTAASAAASAAQSSLFQPQHVLLPVEKHAKHQERRILKTLQPGNVYIEENQGLGAGVLANSKG</sequence>
<feature type="disulfide bond" evidence="1">
    <location>
        <begin position="185"/>
        <end position="203"/>
    </location>
</feature>
<dbReference type="OrthoDB" id="6126731at2759"/>
<protein>
    <submittedName>
        <fullName evidence="6">Tumor necrosis factor receptor superfamily member wengen</fullName>
    </submittedName>
</protein>
<reference evidence="6" key="1">
    <citation type="submission" date="2025-08" db="UniProtKB">
        <authorList>
            <consortium name="RefSeq"/>
        </authorList>
    </citation>
    <scope>IDENTIFICATION</scope>
    <source>
        <strain evidence="6">15085-1641.00</strain>
        <tissue evidence="6">Whole body</tissue>
    </source>
</reference>
<dbReference type="Proteomes" id="UP000504633">
    <property type="component" value="Unplaced"/>
</dbReference>
<evidence type="ECO:0000313" key="6">
    <source>
        <dbReference type="RefSeq" id="XP_030079311.1"/>
    </source>
</evidence>
<keyword evidence="5" id="KW-1185">Reference proteome</keyword>
<feature type="domain" description="TNFR-Cys" evidence="4">
    <location>
        <begin position="165"/>
        <end position="203"/>
    </location>
</feature>
<evidence type="ECO:0000256" key="3">
    <source>
        <dbReference type="SAM" id="Phobius"/>
    </source>
</evidence>
<feature type="repeat" description="TNFR-Cys" evidence="1">
    <location>
        <begin position="165"/>
        <end position="203"/>
    </location>
</feature>
<evidence type="ECO:0000256" key="2">
    <source>
        <dbReference type="SAM" id="MobiDB-lite"/>
    </source>
</evidence>
<comment type="caution">
    <text evidence="1">Lacks conserved residue(s) required for the propagation of feature annotation.</text>
</comment>
<keyword evidence="3" id="KW-1133">Transmembrane helix</keyword>
<dbReference type="CTD" id="32849"/>